<evidence type="ECO:0000313" key="10">
    <source>
        <dbReference type="Proteomes" id="UP000285301"/>
    </source>
</evidence>
<comment type="subcellular location">
    <subcellularLocation>
        <location evidence="1">Membrane</location>
        <topology evidence="1">Multi-pass membrane protein</topology>
    </subcellularLocation>
</comment>
<dbReference type="Gene3D" id="1.20.1250.20">
    <property type="entry name" value="MFS general substrate transporter like domains"/>
    <property type="match status" value="2"/>
</dbReference>
<name>A0A3S5WGQ4_9ACAR</name>
<dbReference type="SUPFAM" id="SSF103473">
    <property type="entry name" value="MFS general substrate transporter"/>
    <property type="match status" value="1"/>
</dbReference>
<feature type="transmembrane region" description="Helical" evidence="7">
    <location>
        <begin position="88"/>
        <end position="107"/>
    </location>
</feature>
<organism evidence="9 10">
    <name type="scientific">Dinothrombium tinctorium</name>
    <dbReference type="NCBI Taxonomy" id="1965070"/>
    <lineage>
        <taxon>Eukaryota</taxon>
        <taxon>Metazoa</taxon>
        <taxon>Ecdysozoa</taxon>
        <taxon>Arthropoda</taxon>
        <taxon>Chelicerata</taxon>
        <taxon>Arachnida</taxon>
        <taxon>Acari</taxon>
        <taxon>Acariformes</taxon>
        <taxon>Trombidiformes</taxon>
        <taxon>Prostigmata</taxon>
        <taxon>Anystina</taxon>
        <taxon>Parasitengona</taxon>
        <taxon>Trombidioidea</taxon>
        <taxon>Trombidiidae</taxon>
        <taxon>Dinothrombium</taxon>
    </lineage>
</organism>
<keyword evidence="3 7" id="KW-0812">Transmembrane</keyword>
<dbReference type="InterPro" id="IPR036259">
    <property type="entry name" value="MFS_trans_sf"/>
</dbReference>
<feature type="transmembrane region" description="Helical" evidence="7">
    <location>
        <begin position="49"/>
        <end position="67"/>
    </location>
</feature>
<evidence type="ECO:0000256" key="6">
    <source>
        <dbReference type="SAM" id="MobiDB-lite"/>
    </source>
</evidence>
<evidence type="ECO:0000256" key="4">
    <source>
        <dbReference type="ARBA" id="ARBA00022989"/>
    </source>
</evidence>
<evidence type="ECO:0000256" key="2">
    <source>
        <dbReference type="ARBA" id="ARBA00022448"/>
    </source>
</evidence>
<dbReference type="GO" id="GO:0030672">
    <property type="term" value="C:synaptic vesicle membrane"/>
    <property type="evidence" value="ECO:0007669"/>
    <property type="project" value="TreeGrafter"/>
</dbReference>
<dbReference type="Pfam" id="PF07690">
    <property type="entry name" value="MFS_1"/>
    <property type="match status" value="1"/>
</dbReference>
<dbReference type="InterPro" id="IPR020846">
    <property type="entry name" value="MFS_dom"/>
</dbReference>
<dbReference type="Proteomes" id="UP000285301">
    <property type="component" value="Unassembled WGS sequence"/>
</dbReference>
<feature type="domain" description="Major facilitator superfamily (MFS) profile" evidence="8">
    <location>
        <begin position="1"/>
        <end position="71"/>
    </location>
</feature>
<feature type="domain" description="Major facilitator superfamily (MFS) profile" evidence="8">
    <location>
        <begin position="89"/>
        <end position="327"/>
    </location>
</feature>
<feature type="region of interest" description="Disordered" evidence="6">
    <location>
        <begin position="307"/>
        <end position="327"/>
    </location>
</feature>
<feature type="transmembrane region" description="Helical" evidence="7">
    <location>
        <begin position="20"/>
        <end position="43"/>
    </location>
</feature>
<dbReference type="GO" id="GO:0005335">
    <property type="term" value="F:serotonin:sodium:chloride symporter activity"/>
    <property type="evidence" value="ECO:0007669"/>
    <property type="project" value="TreeGrafter"/>
</dbReference>
<gene>
    <name evidence="9" type="ORF">B4U79_15662</name>
</gene>
<evidence type="ECO:0000256" key="7">
    <source>
        <dbReference type="SAM" id="Phobius"/>
    </source>
</evidence>
<dbReference type="PANTHER" id="PTHR23506:SF23">
    <property type="entry name" value="GH10249P"/>
    <property type="match status" value="1"/>
</dbReference>
<dbReference type="GO" id="GO:0015842">
    <property type="term" value="P:aminergic neurotransmitter loading into synaptic vesicle"/>
    <property type="evidence" value="ECO:0007669"/>
    <property type="project" value="TreeGrafter"/>
</dbReference>
<dbReference type="InterPro" id="IPR050930">
    <property type="entry name" value="MFS_Vesicular_Transporter"/>
</dbReference>
<feature type="transmembrane region" description="Helical" evidence="7">
    <location>
        <begin position="213"/>
        <end position="235"/>
    </location>
</feature>
<dbReference type="InterPro" id="IPR011701">
    <property type="entry name" value="MFS"/>
</dbReference>
<evidence type="ECO:0000256" key="5">
    <source>
        <dbReference type="ARBA" id="ARBA00023136"/>
    </source>
</evidence>
<keyword evidence="5 7" id="KW-0472">Membrane</keyword>
<protein>
    <submittedName>
        <fullName evidence="9">Synaptic vesicular amine transporter-like protein</fullName>
    </submittedName>
</protein>
<comment type="caution">
    <text evidence="9">The sequence shown here is derived from an EMBL/GenBank/DDBJ whole genome shotgun (WGS) entry which is preliminary data.</text>
</comment>
<feature type="transmembrane region" description="Helical" evidence="7">
    <location>
        <begin position="247"/>
        <end position="266"/>
    </location>
</feature>
<feature type="transmembrane region" description="Helical" evidence="7">
    <location>
        <begin position="127"/>
        <end position="147"/>
    </location>
</feature>
<keyword evidence="10" id="KW-1185">Reference proteome</keyword>
<keyword evidence="2" id="KW-0813">Transport</keyword>
<dbReference type="OrthoDB" id="5086884at2759"/>
<evidence type="ECO:0000259" key="8">
    <source>
        <dbReference type="PROSITE" id="PS50850"/>
    </source>
</evidence>
<reference evidence="9 10" key="1">
    <citation type="journal article" date="2018" name="Gigascience">
        <title>Genomes of trombidid mites reveal novel predicted allergens and laterally-transferred genes associated with secondary metabolism.</title>
        <authorList>
            <person name="Dong X."/>
            <person name="Chaisiri K."/>
            <person name="Xia D."/>
            <person name="Armstrong S.D."/>
            <person name="Fang Y."/>
            <person name="Donnelly M.J."/>
            <person name="Kadowaki T."/>
            <person name="McGarry J.W."/>
            <person name="Darby A.C."/>
            <person name="Makepeace B.L."/>
        </authorList>
    </citation>
    <scope>NUCLEOTIDE SEQUENCE [LARGE SCALE GENOMIC DNA]</scope>
    <source>
        <strain evidence="9">UoL-WK</strain>
    </source>
</reference>
<evidence type="ECO:0000256" key="3">
    <source>
        <dbReference type="ARBA" id="ARBA00022692"/>
    </source>
</evidence>
<dbReference type="PANTHER" id="PTHR23506">
    <property type="entry name" value="GH10249P"/>
    <property type="match status" value="1"/>
</dbReference>
<proteinExistence type="predicted"/>
<keyword evidence="4 7" id="KW-1133">Transmembrane helix</keyword>
<evidence type="ECO:0000313" key="9">
    <source>
        <dbReference type="EMBL" id="RWS06941.1"/>
    </source>
</evidence>
<feature type="transmembrane region" description="Helical" evidence="7">
    <location>
        <begin position="154"/>
        <end position="174"/>
    </location>
</feature>
<sequence length="327" mass="35366">MGMLADRYPDDRERGNAMALALGGMALGLLIGPPFGGIMYQFVGKASPFLILAMLALIDGLLQLLVLQPSVSKEETEAAPLKDLISDPYIILAAASITIANMGMGILEPSLPLYMMDTMHASKWEQGAAFLPASISYLIGTNIFGPLGHRIGRWLATMIGLIAISISLFSISSAKSLQQLILPNGVIGFAIGMVDSSIMPMLGYLVDIRHSSVYGGVYAIGDVAFCAGFILGPVLSSSIGKWLGFKWLVTITAAVCLLFSPSMLLLRKPPVRNEDQVSVILARVTYLDFFLKLLLHESTVRYVNYTNEETSEEESDSKKVPQQTMVP</sequence>
<dbReference type="AlphaFoldDB" id="A0A3S5WGQ4"/>
<dbReference type="EMBL" id="NCKU01003775">
    <property type="protein sequence ID" value="RWS06941.1"/>
    <property type="molecule type" value="Genomic_DNA"/>
</dbReference>
<evidence type="ECO:0000256" key="1">
    <source>
        <dbReference type="ARBA" id="ARBA00004141"/>
    </source>
</evidence>
<feature type="transmembrane region" description="Helical" evidence="7">
    <location>
        <begin position="186"/>
        <end position="206"/>
    </location>
</feature>
<dbReference type="STRING" id="1965070.A0A3S5WGQ4"/>
<accession>A0A3S5WGQ4</accession>
<dbReference type="PROSITE" id="PS50850">
    <property type="entry name" value="MFS"/>
    <property type="match status" value="2"/>
</dbReference>
<dbReference type="FunFam" id="1.20.1250.20:FF:000401">
    <property type="entry name" value="Vesicular amine transporter"/>
    <property type="match status" value="1"/>
</dbReference>
<dbReference type="GO" id="GO:0043195">
    <property type="term" value="C:terminal bouton"/>
    <property type="evidence" value="ECO:0007669"/>
    <property type="project" value="TreeGrafter"/>
</dbReference>